<dbReference type="RefSeq" id="WP_147057710.1">
    <property type="nucleotide sequence ID" value="NZ_CP042437.1"/>
</dbReference>
<organism evidence="1 2">
    <name type="scientific">Mucilaginibacter ginsenosidivorax</name>
    <dbReference type="NCBI Taxonomy" id="862126"/>
    <lineage>
        <taxon>Bacteria</taxon>
        <taxon>Pseudomonadati</taxon>
        <taxon>Bacteroidota</taxon>
        <taxon>Sphingobacteriia</taxon>
        <taxon>Sphingobacteriales</taxon>
        <taxon>Sphingobacteriaceae</taxon>
        <taxon>Mucilaginibacter</taxon>
    </lineage>
</organism>
<dbReference type="OrthoDB" id="783043at2"/>
<dbReference type="Proteomes" id="UP000321362">
    <property type="component" value="Chromosome"/>
</dbReference>
<dbReference type="EMBL" id="CP042437">
    <property type="protein sequence ID" value="QEC78761.1"/>
    <property type="molecule type" value="Genomic_DNA"/>
</dbReference>
<reference evidence="1 2" key="1">
    <citation type="journal article" date="2013" name="J. Microbiol.">
        <title>Mucilaginibacter ginsenosidivorax sp. nov., with ginsenoside converting activity isolated from sediment.</title>
        <authorList>
            <person name="Kim J.K."/>
            <person name="Choi T.E."/>
            <person name="Liu Q.M."/>
            <person name="Park H.Y."/>
            <person name="Yi T.H."/>
            <person name="Yoon M.H."/>
            <person name="Kim S.C."/>
            <person name="Im W.T."/>
        </authorList>
    </citation>
    <scope>NUCLEOTIDE SEQUENCE [LARGE SCALE GENOMIC DNA]</scope>
    <source>
        <strain evidence="1 2">KHI28</strain>
    </source>
</reference>
<keyword evidence="2" id="KW-1185">Reference proteome</keyword>
<sequence>MPSANIVDSTSAILQAYKLKVTEKLYGDAGIVDGSTLTSGLFYVFNGLIDKISFSQYDYKNFVVTATGSTTNFLTNKPQISNVYRTSTEYLYFLNDGIPGYLSYNFYGFNNSPIGSVSYSLSGHTTGATRVDISPNVIDTAYGLNLGGEFGDMFDTPFGSNYNISTSNYFTVGVTDLSGNTKSVLRTYILKDTGCKNVPVQIMFANQLGGYDSLMMFNPRETIDVTKTSLTKNPLTLNSGVYTDNFNNVFNDESEVINVQSVSTFKVISDALRDNEAIWLKELIKSPKVFIRLRNGMFYPITVTNLNYPVQQKRYSTSLIRLELTFTINDTGISF</sequence>
<name>A0A5B8W535_9SPHI</name>
<dbReference type="KEGG" id="mgk:FSB76_23455"/>
<evidence type="ECO:0000313" key="1">
    <source>
        <dbReference type="EMBL" id="QEC78761.1"/>
    </source>
</evidence>
<proteinExistence type="predicted"/>
<evidence type="ECO:0000313" key="2">
    <source>
        <dbReference type="Proteomes" id="UP000321362"/>
    </source>
</evidence>
<protein>
    <submittedName>
        <fullName evidence="1">Uncharacterized protein</fullName>
    </submittedName>
</protein>
<gene>
    <name evidence="1" type="ORF">FSB76_23455</name>
</gene>
<dbReference type="AlphaFoldDB" id="A0A5B8W535"/>
<accession>A0A5B8W535</accession>